<feature type="chain" id="PRO_5022945843" evidence="1">
    <location>
        <begin position="20"/>
        <end position="194"/>
    </location>
</feature>
<name>A0A5B9QRC3_9BACT</name>
<dbReference type="KEGG" id="rul:UC8_24710"/>
<keyword evidence="1" id="KW-0732">Signal</keyword>
<protein>
    <submittedName>
        <fullName evidence="2">Uncharacterized protein</fullName>
    </submittedName>
</protein>
<dbReference type="Proteomes" id="UP000325286">
    <property type="component" value="Chromosome"/>
</dbReference>
<evidence type="ECO:0000313" key="2">
    <source>
        <dbReference type="EMBL" id="QEG40459.1"/>
    </source>
</evidence>
<evidence type="ECO:0000256" key="1">
    <source>
        <dbReference type="SAM" id="SignalP"/>
    </source>
</evidence>
<feature type="signal peptide" evidence="1">
    <location>
        <begin position="1"/>
        <end position="19"/>
    </location>
</feature>
<sequence length="194" mass="21312" precursor="true">MRRLRFVCLLLGTMIGAMAAELSAQAPAVEPKTWRQFNQVFVKVIVPVTDHTPKQDGPAVEAWVAEQLEESGEPEYFAVTDWVPVCDGLLADDIVDNDVWDGRLDGTDRFCPVGGDIPQRKNGRLVVRVAGWLPGGCEANFTLPDEPGSRAVGPVQVVVGEERKPIEYEDQLPYVAIIIAPPPHGRDTSQRETP</sequence>
<proteinExistence type="predicted"/>
<reference evidence="2 3" key="1">
    <citation type="submission" date="2019-08" db="EMBL/GenBank/DDBJ databases">
        <title>Deep-cultivation of Planctomycetes and their phenomic and genomic characterization uncovers novel biology.</title>
        <authorList>
            <person name="Wiegand S."/>
            <person name="Jogler M."/>
            <person name="Boedeker C."/>
            <person name="Pinto D."/>
            <person name="Vollmers J."/>
            <person name="Rivas-Marin E."/>
            <person name="Kohn T."/>
            <person name="Peeters S.H."/>
            <person name="Heuer A."/>
            <person name="Rast P."/>
            <person name="Oberbeckmann S."/>
            <person name="Bunk B."/>
            <person name="Jeske O."/>
            <person name="Meyerdierks A."/>
            <person name="Storesund J.E."/>
            <person name="Kallscheuer N."/>
            <person name="Luecker S."/>
            <person name="Lage O.M."/>
            <person name="Pohl T."/>
            <person name="Merkel B.J."/>
            <person name="Hornburger P."/>
            <person name="Mueller R.-W."/>
            <person name="Bruemmer F."/>
            <person name="Labrenz M."/>
            <person name="Spormann A.M."/>
            <person name="Op den Camp H."/>
            <person name="Overmann J."/>
            <person name="Amann R."/>
            <person name="Jetten M.S.M."/>
            <person name="Mascher T."/>
            <person name="Medema M.H."/>
            <person name="Devos D.P."/>
            <person name="Kaster A.-K."/>
            <person name="Ovreas L."/>
            <person name="Rohde M."/>
            <person name="Galperin M.Y."/>
            <person name="Jogler C."/>
        </authorList>
    </citation>
    <scope>NUCLEOTIDE SEQUENCE [LARGE SCALE GENOMIC DNA]</scope>
    <source>
        <strain evidence="2 3">UC8</strain>
    </source>
</reference>
<evidence type="ECO:0000313" key="3">
    <source>
        <dbReference type="Proteomes" id="UP000325286"/>
    </source>
</evidence>
<dbReference type="OrthoDB" id="266733at2"/>
<dbReference type="EMBL" id="CP042914">
    <property type="protein sequence ID" value="QEG40459.1"/>
    <property type="molecule type" value="Genomic_DNA"/>
</dbReference>
<dbReference type="RefSeq" id="WP_148080259.1">
    <property type="nucleotide sequence ID" value="NZ_CP042914.1"/>
</dbReference>
<organism evidence="2 3">
    <name type="scientific">Roseimaritima ulvae</name>
    <dbReference type="NCBI Taxonomy" id="980254"/>
    <lineage>
        <taxon>Bacteria</taxon>
        <taxon>Pseudomonadati</taxon>
        <taxon>Planctomycetota</taxon>
        <taxon>Planctomycetia</taxon>
        <taxon>Pirellulales</taxon>
        <taxon>Pirellulaceae</taxon>
        <taxon>Roseimaritima</taxon>
    </lineage>
</organism>
<gene>
    <name evidence="2" type="ORF">UC8_24710</name>
</gene>
<accession>A0A5B9QRC3</accession>
<keyword evidence="3" id="KW-1185">Reference proteome</keyword>
<dbReference type="AlphaFoldDB" id="A0A5B9QRC3"/>